<dbReference type="Proteomes" id="UP000307602">
    <property type="component" value="Unassembled WGS sequence"/>
</dbReference>
<sequence>MTTIIILSCNKDDDNVITLTFPDFVTKKFSMVISGDILGSVRASTSNNANINYAIISQQPSGAVRINPNNGDLIVEDFTLLNSNTDTSVVLEVRASANGLVETATITIQVEGVEDIDGDGVLDTIDSDIYNPCSPDQNQDFTDYNPNNRIWKISDCDADQISNGDEISEGTNPYNADSDGDGINDNIDPERLNPCFPEQFPGYANYDPINPLWLDADCDQDGVINSTELMDGTDPYTNSDCPLYYINTSIWEGSLKVQTLIGNELFDVLGPITGNAECGELVLIGDILSFGDCENPPTTTIKLEQFVPNVKEGRVIVESQNYDCTTPPDIINSLVDGTYTEESKTIRVKLQIMSSGFTFTSEILITPLN</sequence>
<evidence type="ECO:0000313" key="2">
    <source>
        <dbReference type="Proteomes" id="UP000307602"/>
    </source>
</evidence>
<dbReference type="AlphaFoldDB" id="A0A4S1DVF2"/>
<protein>
    <submittedName>
        <fullName evidence="1">Cadherin repeat domain-containing protein</fullName>
    </submittedName>
</protein>
<comment type="caution">
    <text evidence="1">The sequence shown here is derived from an EMBL/GenBank/DDBJ whole genome shotgun (WGS) entry which is preliminary data.</text>
</comment>
<dbReference type="GO" id="GO:0016020">
    <property type="term" value="C:membrane"/>
    <property type="evidence" value="ECO:0007669"/>
    <property type="project" value="InterPro"/>
</dbReference>
<organism evidence="1 2">
    <name type="scientific">Flavivirga rizhaonensis</name>
    <dbReference type="NCBI Taxonomy" id="2559571"/>
    <lineage>
        <taxon>Bacteria</taxon>
        <taxon>Pseudomonadati</taxon>
        <taxon>Bacteroidota</taxon>
        <taxon>Flavobacteriia</taxon>
        <taxon>Flavobacteriales</taxon>
        <taxon>Flavobacteriaceae</taxon>
        <taxon>Flavivirga</taxon>
    </lineage>
</organism>
<dbReference type="GO" id="GO:0005509">
    <property type="term" value="F:calcium ion binding"/>
    <property type="evidence" value="ECO:0007669"/>
    <property type="project" value="InterPro"/>
</dbReference>
<evidence type="ECO:0000313" key="1">
    <source>
        <dbReference type="EMBL" id="TGV02121.1"/>
    </source>
</evidence>
<dbReference type="InterPro" id="IPR015919">
    <property type="entry name" value="Cadherin-like_sf"/>
</dbReference>
<dbReference type="Gene3D" id="2.60.40.60">
    <property type="entry name" value="Cadherins"/>
    <property type="match status" value="1"/>
</dbReference>
<reference evidence="1 2" key="1">
    <citation type="submission" date="2019-04" db="EMBL/GenBank/DDBJ databases">
        <authorList>
            <person name="Liu A."/>
        </authorList>
    </citation>
    <scope>NUCLEOTIDE SEQUENCE [LARGE SCALE GENOMIC DNA]</scope>
    <source>
        <strain evidence="1 2">RZ03</strain>
    </source>
</reference>
<keyword evidence="2" id="KW-1185">Reference proteome</keyword>
<dbReference type="SUPFAM" id="SSF49313">
    <property type="entry name" value="Cadherin-like"/>
    <property type="match status" value="1"/>
</dbReference>
<name>A0A4S1DVF2_9FLAO</name>
<dbReference type="OrthoDB" id="338827at2"/>
<dbReference type="CDD" id="cd11304">
    <property type="entry name" value="Cadherin_repeat"/>
    <property type="match status" value="1"/>
</dbReference>
<dbReference type="InterPro" id="IPR018247">
    <property type="entry name" value="EF_Hand_1_Ca_BS"/>
</dbReference>
<dbReference type="PROSITE" id="PS00018">
    <property type="entry name" value="EF_HAND_1"/>
    <property type="match status" value="1"/>
</dbReference>
<accession>A0A4S1DVF2</accession>
<proteinExistence type="predicted"/>
<gene>
    <name evidence="1" type="ORF">EM932_12185</name>
</gene>
<dbReference type="EMBL" id="SRSO01000016">
    <property type="protein sequence ID" value="TGV02121.1"/>
    <property type="molecule type" value="Genomic_DNA"/>
</dbReference>